<evidence type="ECO:0000256" key="2">
    <source>
        <dbReference type="SAM" id="Phobius"/>
    </source>
</evidence>
<protein>
    <submittedName>
        <fullName evidence="3">Uncharacterized protein</fullName>
    </submittedName>
</protein>
<keyword evidence="4" id="KW-1185">Reference proteome</keyword>
<accession>A0A553H1L6</accession>
<feature type="region of interest" description="Disordered" evidence="1">
    <location>
        <begin position="65"/>
        <end position="137"/>
    </location>
</feature>
<dbReference type="OrthoDB" id="7031208at2"/>
<feature type="compositionally biased region" description="Basic and acidic residues" evidence="1">
    <location>
        <begin position="101"/>
        <end position="111"/>
    </location>
</feature>
<organism evidence="3 4">
    <name type="scientific">Pseudomonas mangiferae</name>
    <dbReference type="NCBI Taxonomy" id="2593654"/>
    <lineage>
        <taxon>Bacteria</taxon>
        <taxon>Pseudomonadati</taxon>
        <taxon>Pseudomonadota</taxon>
        <taxon>Gammaproteobacteria</taxon>
        <taxon>Pseudomonadales</taxon>
        <taxon>Pseudomonadaceae</taxon>
        <taxon>Pseudomonas</taxon>
    </lineage>
</organism>
<evidence type="ECO:0000256" key="1">
    <source>
        <dbReference type="SAM" id="MobiDB-lite"/>
    </source>
</evidence>
<keyword evidence="2" id="KW-1133">Transmembrane helix</keyword>
<name>A0A553H1L6_9PSED</name>
<dbReference type="AlphaFoldDB" id="A0A553H1L6"/>
<keyword evidence="2" id="KW-0812">Transmembrane</keyword>
<feature type="compositionally biased region" description="Pro residues" evidence="1">
    <location>
        <begin position="69"/>
        <end position="78"/>
    </location>
</feature>
<reference evidence="3 4" key="1">
    <citation type="submission" date="2019-07" db="EMBL/GenBank/DDBJ databases">
        <title>Pseudomonas mangiferae sp. nov., isolated from bark of mango tree in Thailand.</title>
        <authorList>
            <person name="Srisuk N."/>
            <person name="Anurat P."/>
        </authorList>
    </citation>
    <scope>NUCLEOTIDE SEQUENCE [LARGE SCALE GENOMIC DNA]</scope>
    <source>
        <strain evidence="3 4">DMKU_BBB3-04</strain>
    </source>
</reference>
<dbReference type="EMBL" id="VJOY01000004">
    <property type="protein sequence ID" value="TRX75648.1"/>
    <property type="molecule type" value="Genomic_DNA"/>
</dbReference>
<dbReference type="Proteomes" id="UP000315235">
    <property type="component" value="Unassembled WGS sequence"/>
</dbReference>
<evidence type="ECO:0000313" key="3">
    <source>
        <dbReference type="EMBL" id="TRX75648.1"/>
    </source>
</evidence>
<feature type="transmembrane region" description="Helical" evidence="2">
    <location>
        <begin position="37"/>
        <end position="61"/>
    </location>
</feature>
<comment type="caution">
    <text evidence="3">The sequence shown here is derived from an EMBL/GenBank/DDBJ whole genome shotgun (WGS) entry which is preliminary data.</text>
</comment>
<sequence length="137" mass="14717">MTRTHKALRWLGFWLVYGAILQWVVPLIRFADEVAEVSLLLGVLTGALLMNASIGLLWLMIPKDHPKPARPGPAPPAKAEPVRGRAPGLSECASPFGQTEARAKRTLDPPRPETASARECGAALPPRAPDASRARVG</sequence>
<proteinExistence type="predicted"/>
<feature type="transmembrane region" description="Helical" evidence="2">
    <location>
        <begin position="7"/>
        <end position="25"/>
    </location>
</feature>
<evidence type="ECO:0000313" key="4">
    <source>
        <dbReference type="Proteomes" id="UP000315235"/>
    </source>
</evidence>
<keyword evidence="2" id="KW-0472">Membrane</keyword>
<gene>
    <name evidence="3" type="ORF">FM069_07865</name>
</gene>